<dbReference type="CDD" id="cd06557">
    <property type="entry name" value="KPHMT-like"/>
    <property type="match status" value="1"/>
</dbReference>
<feature type="binding site" evidence="7 9">
    <location>
        <position position="85"/>
    </location>
    <ligand>
        <name>3-methyl-2-oxobutanoate</name>
        <dbReference type="ChEBI" id="CHEBI:11851"/>
    </ligand>
</feature>
<dbReference type="EC" id="2.1.2.11" evidence="7"/>
<evidence type="ECO:0000256" key="5">
    <source>
        <dbReference type="ARBA" id="ARBA00022679"/>
    </source>
</evidence>
<evidence type="ECO:0000256" key="9">
    <source>
        <dbReference type="PIRSR" id="PIRSR000388-2"/>
    </source>
</evidence>
<evidence type="ECO:0000256" key="4">
    <source>
        <dbReference type="ARBA" id="ARBA00022655"/>
    </source>
</evidence>
<protein>
    <recommendedName>
        <fullName evidence="7">3-methyl-2-oxobutanoate hydroxymethyltransferase</fullName>
        <ecNumber evidence="7">2.1.2.11</ecNumber>
    </recommendedName>
    <alternativeName>
        <fullName evidence="7">Ketopantoate hydroxymethyltransferase</fullName>
        <shortName evidence="7">KPHMT</shortName>
    </alternativeName>
</protein>
<dbReference type="RefSeq" id="WP_104936051.1">
    <property type="nucleotide sequence ID" value="NZ_CP021255.1"/>
</dbReference>
<name>A0A2L1GM83_9BACT</name>
<dbReference type="SUPFAM" id="SSF51621">
    <property type="entry name" value="Phosphoenolpyruvate/pyruvate domain"/>
    <property type="match status" value="1"/>
</dbReference>
<evidence type="ECO:0000256" key="1">
    <source>
        <dbReference type="ARBA" id="ARBA00005033"/>
    </source>
</evidence>
<feature type="binding site" evidence="7 10">
    <location>
        <position position="46"/>
    </location>
    <ligand>
        <name>Mg(2+)</name>
        <dbReference type="ChEBI" id="CHEBI:18420"/>
    </ligand>
</feature>
<dbReference type="GO" id="GO:0003864">
    <property type="term" value="F:3-methyl-2-oxobutanoate hydroxymethyltransferase activity"/>
    <property type="evidence" value="ECO:0007669"/>
    <property type="project" value="UniProtKB-UniRule"/>
</dbReference>
<evidence type="ECO:0000256" key="8">
    <source>
        <dbReference type="PIRSR" id="PIRSR000388-1"/>
    </source>
</evidence>
<keyword evidence="4 7" id="KW-0566">Pantothenate biosynthesis</keyword>
<comment type="catalytic activity">
    <reaction evidence="7">
        <text>(6R)-5,10-methylene-5,6,7,8-tetrahydrofolate + 3-methyl-2-oxobutanoate + H2O = 2-dehydropantoate + (6S)-5,6,7,8-tetrahydrofolate</text>
        <dbReference type="Rhea" id="RHEA:11824"/>
        <dbReference type="ChEBI" id="CHEBI:11561"/>
        <dbReference type="ChEBI" id="CHEBI:11851"/>
        <dbReference type="ChEBI" id="CHEBI:15377"/>
        <dbReference type="ChEBI" id="CHEBI:15636"/>
        <dbReference type="ChEBI" id="CHEBI:57453"/>
        <dbReference type="EC" id="2.1.2.11"/>
    </reaction>
</comment>
<comment type="pathway">
    <text evidence="1 7">Cofactor biosynthesis; (R)-pantothenate biosynthesis; (R)-pantoate from 3-methyl-2-oxobutanoate: step 1/2.</text>
</comment>
<dbReference type="GO" id="GO:0000287">
    <property type="term" value="F:magnesium ion binding"/>
    <property type="evidence" value="ECO:0007669"/>
    <property type="project" value="TreeGrafter"/>
</dbReference>
<dbReference type="InterPro" id="IPR040442">
    <property type="entry name" value="Pyrv_kinase-like_dom_sf"/>
</dbReference>
<dbReference type="HAMAP" id="MF_00156">
    <property type="entry name" value="PanB"/>
    <property type="match status" value="1"/>
</dbReference>
<dbReference type="GO" id="GO:0015940">
    <property type="term" value="P:pantothenate biosynthetic process"/>
    <property type="evidence" value="ECO:0007669"/>
    <property type="project" value="UniProtKB-UniRule"/>
</dbReference>
<dbReference type="PIRSF" id="PIRSF000388">
    <property type="entry name" value="Pantoate_hydroxy_MeTrfase"/>
    <property type="match status" value="1"/>
</dbReference>
<keyword evidence="5 7" id="KW-0808">Transferase</keyword>
<accession>A0A2L1GM83</accession>
<keyword evidence="7" id="KW-0963">Cytoplasm</keyword>
<comment type="similarity">
    <text evidence="2 7">Belongs to the PanB family.</text>
</comment>
<comment type="function">
    <text evidence="6 7">Catalyzes the reversible reaction in which hydroxymethyl group from 5,10-methylenetetrahydrofolate is transferred onto alpha-ketoisovalerate to form ketopantoate.</text>
</comment>
<dbReference type="FunFam" id="3.20.20.60:FF:000003">
    <property type="entry name" value="3-methyl-2-oxobutanoate hydroxymethyltransferase"/>
    <property type="match status" value="1"/>
</dbReference>
<feature type="binding site" evidence="7 10">
    <location>
        <position position="85"/>
    </location>
    <ligand>
        <name>Mg(2+)</name>
        <dbReference type="ChEBI" id="CHEBI:18420"/>
    </ligand>
</feature>
<comment type="subunit">
    <text evidence="3 7">Homodecamer; pentamer of dimers.</text>
</comment>
<evidence type="ECO:0000256" key="6">
    <source>
        <dbReference type="ARBA" id="ARBA00056497"/>
    </source>
</evidence>
<keyword evidence="11" id="KW-0489">Methyltransferase</keyword>
<dbReference type="InterPro" id="IPR003700">
    <property type="entry name" value="Pantoate_hydroxy_MeTrfase"/>
</dbReference>
<dbReference type="Proteomes" id="UP000239867">
    <property type="component" value="Chromosome"/>
</dbReference>
<feature type="binding site" evidence="7 10">
    <location>
        <position position="116"/>
    </location>
    <ligand>
        <name>Mg(2+)</name>
        <dbReference type="ChEBI" id="CHEBI:18420"/>
    </ligand>
</feature>
<dbReference type="Gene3D" id="3.20.20.60">
    <property type="entry name" value="Phosphoenolpyruvate-binding domains"/>
    <property type="match status" value="1"/>
</dbReference>
<comment type="cofactor">
    <cofactor evidence="7 10">
        <name>Mg(2+)</name>
        <dbReference type="ChEBI" id="CHEBI:18420"/>
    </cofactor>
    <text evidence="7 10">Binds 1 Mg(2+) ion per subunit.</text>
</comment>
<dbReference type="GO" id="GO:0032259">
    <property type="term" value="P:methylation"/>
    <property type="evidence" value="ECO:0007669"/>
    <property type="project" value="UniProtKB-KW"/>
</dbReference>
<feature type="active site" description="Proton acceptor" evidence="7 8">
    <location>
        <position position="183"/>
    </location>
</feature>
<dbReference type="NCBIfam" id="TIGR00222">
    <property type="entry name" value="panB"/>
    <property type="match status" value="1"/>
</dbReference>
<feature type="binding site" evidence="7 9">
    <location>
        <begin position="46"/>
        <end position="47"/>
    </location>
    <ligand>
        <name>3-methyl-2-oxobutanoate</name>
        <dbReference type="ChEBI" id="CHEBI:11851"/>
    </ligand>
</feature>
<proteinExistence type="inferred from homology"/>
<sequence>MQTRKLTIPDISARKQGPPLAMLTAYDYSWARIVDRAGVDMVLVGDSLGMVMLGHTSTVPVTMDDMVHHCRAVARGIEHALLVADMPFGSVRSKRQALANAIRLVQEGGADAVKVEGGAETANIAAAIVRAGVPVQGHVGLTPQTAVSLGGFKVQGKDATAARKVFDDARALADAGCFSVLMEAVPAPLAAEITKSLAVPTIGIGAGNQCDGQVLVMHDLLGLYDRFVPKFVKQYAKLGETATAAIQDYVRDVANRSFPAPEHSFHMKDEELALLLKSLR</sequence>
<keyword evidence="7 10" id="KW-0460">Magnesium</keyword>
<dbReference type="UniPathway" id="UPA00028">
    <property type="reaction ID" value="UER00003"/>
</dbReference>
<dbReference type="AlphaFoldDB" id="A0A2L1GM83"/>
<organism evidence="11 12">
    <name type="scientific">Desulfobulbus oralis</name>
    <dbReference type="NCBI Taxonomy" id="1986146"/>
    <lineage>
        <taxon>Bacteria</taxon>
        <taxon>Pseudomonadati</taxon>
        <taxon>Thermodesulfobacteriota</taxon>
        <taxon>Desulfobulbia</taxon>
        <taxon>Desulfobulbales</taxon>
        <taxon>Desulfobulbaceae</taxon>
        <taxon>Desulfobulbus</taxon>
    </lineage>
</organism>
<evidence type="ECO:0000313" key="12">
    <source>
        <dbReference type="Proteomes" id="UP000239867"/>
    </source>
</evidence>
<dbReference type="Pfam" id="PF02548">
    <property type="entry name" value="Pantoate_transf"/>
    <property type="match status" value="1"/>
</dbReference>
<dbReference type="GO" id="GO:0005737">
    <property type="term" value="C:cytoplasm"/>
    <property type="evidence" value="ECO:0007669"/>
    <property type="project" value="UniProtKB-SubCell"/>
</dbReference>
<dbReference type="GO" id="GO:0008168">
    <property type="term" value="F:methyltransferase activity"/>
    <property type="evidence" value="ECO:0007669"/>
    <property type="project" value="UniProtKB-KW"/>
</dbReference>
<dbReference type="InterPro" id="IPR015813">
    <property type="entry name" value="Pyrv/PenolPyrv_kinase-like_dom"/>
</dbReference>
<evidence type="ECO:0000256" key="10">
    <source>
        <dbReference type="PIRSR" id="PIRSR000388-3"/>
    </source>
</evidence>
<dbReference type="OrthoDB" id="9781789at2"/>
<feature type="binding site" evidence="7 9">
    <location>
        <position position="114"/>
    </location>
    <ligand>
        <name>3-methyl-2-oxobutanoate</name>
        <dbReference type="ChEBI" id="CHEBI:11851"/>
    </ligand>
</feature>
<evidence type="ECO:0000256" key="3">
    <source>
        <dbReference type="ARBA" id="ARBA00011424"/>
    </source>
</evidence>
<evidence type="ECO:0000313" key="11">
    <source>
        <dbReference type="EMBL" id="AVD70758.1"/>
    </source>
</evidence>
<dbReference type="PANTHER" id="PTHR20881:SF0">
    <property type="entry name" value="3-METHYL-2-OXOBUTANOATE HYDROXYMETHYLTRANSFERASE"/>
    <property type="match status" value="1"/>
</dbReference>
<dbReference type="NCBIfam" id="NF001452">
    <property type="entry name" value="PRK00311.1"/>
    <property type="match status" value="1"/>
</dbReference>
<evidence type="ECO:0000256" key="7">
    <source>
        <dbReference type="HAMAP-Rule" id="MF_00156"/>
    </source>
</evidence>
<gene>
    <name evidence="7" type="primary">panB</name>
    <name evidence="11" type="ORF">CAY53_04065</name>
</gene>
<dbReference type="KEGG" id="deo:CAY53_04065"/>
<keyword evidence="7 10" id="KW-0479">Metal-binding</keyword>
<reference evidence="11 12" key="1">
    <citation type="journal article" date="2018" name="MBio">
        <title>Insights into the evolution of host association through the isolation and characterization of a novel human periodontal pathobiont, Desulfobulbus oralis.</title>
        <authorList>
            <person name="Cross K.L."/>
            <person name="Chirania P."/>
            <person name="Xiong W."/>
            <person name="Beall C.J."/>
            <person name="Elkins J.G."/>
            <person name="Giannone R.J."/>
            <person name="Griffen A.L."/>
            <person name="Guss A.M."/>
            <person name="Hettich R.L."/>
            <person name="Joshi S.S."/>
            <person name="Mokrzan E.M."/>
            <person name="Martin R.K."/>
            <person name="Zhulin I.B."/>
            <person name="Leys E.J."/>
            <person name="Podar M."/>
        </authorList>
    </citation>
    <scope>NUCLEOTIDE SEQUENCE [LARGE SCALE GENOMIC DNA]</scope>
    <source>
        <strain evidence="11 12">ORNL</strain>
    </source>
</reference>
<evidence type="ECO:0000256" key="2">
    <source>
        <dbReference type="ARBA" id="ARBA00008676"/>
    </source>
</evidence>
<comment type="subcellular location">
    <subcellularLocation>
        <location evidence="7">Cytoplasm</location>
    </subcellularLocation>
</comment>
<dbReference type="EMBL" id="CP021255">
    <property type="protein sequence ID" value="AVD70758.1"/>
    <property type="molecule type" value="Genomic_DNA"/>
</dbReference>
<keyword evidence="12" id="KW-1185">Reference proteome</keyword>
<dbReference type="PANTHER" id="PTHR20881">
    <property type="entry name" value="3-METHYL-2-OXOBUTANOATE HYDROXYMETHYLTRANSFERASE"/>
    <property type="match status" value="1"/>
</dbReference>